<feature type="domain" description="HTH gntR-type" evidence="4">
    <location>
        <begin position="11"/>
        <end position="78"/>
    </location>
</feature>
<dbReference type="SUPFAM" id="SSF48008">
    <property type="entry name" value="GntR ligand-binding domain-like"/>
    <property type="match status" value="1"/>
</dbReference>
<dbReference type="RefSeq" id="WP_210683345.1">
    <property type="nucleotide sequence ID" value="NZ_JAGMWN010000011.1"/>
</dbReference>
<keyword evidence="2" id="KW-0238">DNA-binding</keyword>
<dbReference type="GO" id="GO:0003700">
    <property type="term" value="F:DNA-binding transcription factor activity"/>
    <property type="evidence" value="ECO:0007669"/>
    <property type="project" value="InterPro"/>
</dbReference>
<evidence type="ECO:0000313" key="5">
    <source>
        <dbReference type="EMBL" id="MBP5858753.1"/>
    </source>
</evidence>
<dbReference type="PANTHER" id="PTHR43537">
    <property type="entry name" value="TRANSCRIPTIONAL REGULATOR, GNTR FAMILY"/>
    <property type="match status" value="1"/>
</dbReference>
<dbReference type="Pfam" id="PF00392">
    <property type="entry name" value="GntR"/>
    <property type="match status" value="1"/>
</dbReference>
<evidence type="ECO:0000256" key="1">
    <source>
        <dbReference type="ARBA" id="ARBA00023015"/>
    </source>
</evidence>
<organism evidence="5 6">
    <name type="scientific">Marivibrio halodurans</name>
    <dbReference type="NCBI Taxonomy" id="2039722"/>
    <lineage>
        <taxon>Bacteria</taxon>
        <taxon>Pseudomonadati</taxon>
        <taxon>Pseudomonadota</taxon>
        <taxon>Alphaproteobacteria</taxon>
        <taxon>Rhodospirillales</taxon>
        <taxon>Rhodospirillaceae</taxon>
        <taxon>Marivibrio</taxon>
    </lineage>
</organism>
<protein>
    <submittedName>
        <fullName evidence="5">GntR family transcriptional regulator</fullName>
    </submittedName>
</protein>
<keyword evidence="6" id="KW-1185">Reference proteome</keyword>
<proteinExistence type="predicted"/>
<keyword evidence="3" id="KW-0804">Transcription</keyword>
<dbReference type="SMART" id="SM00345">
    <property type="entry name" value="HTH_GNTR"/>
    <property type="match status" value="1"/>
</dbReference>
<reference evidence="5" key="1">
    <citation type="submission" date="2021-04" db="EMBL/GenBank/DDBJ databases">
        <authorList>
            <person name="Zhang D.-C."/>
        </authorList>
    </citation>
    <scope>NUCLEOTIDE SEQUENCE</scope>
    <source>
        <strain evidence="5">CGMCC 1.15697</strain>
    </source>
</reference>
<dbReference type="Gene3D" id="1.20.120.530">
    <property type="entry name" value="GntR ligand-binding domain-like"/>
    <property type="match status" value="1"/>
</dbReference>
<dbReference type="EMBL" id="JAGMWN010000011">
    <property type="protein sequence ID" value="MBP5858753.1"/>
    <property type="molecule type" value="Genomic_DNA"/>
</dbReference>
<name>A0A8J7SPN9_9PROT</name>
<comment type="caution">
    <text evidence="5">The sequence shown here is derived from an EMBL/GenBank/DDBJ whole genome shotgun (WGS) entry which is preliminary data.</text>
</comment>
<evidence type="ECO:0000259" key="4">
    <source>
        <dbReference type="PROSITE" id="PS50949"/>
    </source>
</evidence>
<dbReference type="GO" id="GO:0003677">
    <property type="term" value="F:DNA binding"/>
    <property type="evidence" value="ECO:0007669"/>
    <property type="project" value="UniProtKB-KW"/>
</dbReference>
<evidence type="ECO:0000256" key="3">
    <source>
        <dbReference type="ARBA" id="ARBA00023163"/>
    </source>
</evidence>
<dbReference type="SUPFAM" id="SSF46785">
    <property type="entry name" value="Winged helix' DNA-binding domain"/>
    <property type="match status" value="1"/>
</dbReference>
<dbReference type="InterPro" id="IPR036388">
    <property type="entry name" value="WH-like_DNA-bd_sf"/>
</dbReference>
<dbReference type="InterPro" id="IPR008920">
    <property type="entry name" value="TF_FadR/GntR_C"/>
</dbReference>
<dbReference type="CDD" id="cd07377">
    <property type="entry name" value="WHTH_GntR"/>
    <property type="match status" value="1"/>
</dbReference>
<dbReference type="PANTHER" id="PTHR43537:SF45">
    <property type="entry name" value="GNTR FAMILY REGULATORY PROTEIN"/>
    <property type="match status" value="1"/>
</dbReference>
<accession>A0A8J7SPN9</accession>
<dbReference type="PROSITE" id="PS50949">
    <property type="entry name" value="HTH_GNTR"/>
    <property type="match status" value="1"/>
</dbReference>
<dbReference type="Gene3D" id="1.10.10.10">
    <property type="entry name" value="Winged helix-like DNA-binding domain superfamily/Winged helix DNA-binding domain"/>
    <property type="match status" value="1"/>
</dbReference>
<gene>
    <name evidence="5" type="ORF">KAJ83_17175</name>
</gene>
<dbReference type="SMART" id="SM00895">
    <property type="entry name" value="FCD"/>
    <property type="match status" value="1"/>
</dbReference>
<sequence length="219" mass="23841">MPLAPVETDRQTLSEVVHARLLDAICAGELAPGESLVQERLAETLGVSRQPVLQALAMLRRDGFVEPAGRRGYRVTVLTDETVGQVYELRGALDRLAAGAAARRAGPDAKARLEAVMAEGEAALADGDTRRLIEADVAFHQAIYKLARNPLVEEAAAQPWRHIRRVMGLVLRETRSRRAVWDEHRRIVDAILAGDVTAAEEAASRHAAHAAERMLAQPA</sequence>
<dbReference type="Proteomes" id="UP000672602">
    <property type="component" value="Unassembled WGS sequence"/>
</dbReference>
<keyword evidence="1" id="KW-0805">Transcription regulation</keyword>
<dbReference type="InterPro" id="IPR000524">
    <property type="entry name" value="Tscrpt_reg_HTH_GntR"/>
</dbReference>
<dbReference type="AlphaFoldDB" id="A0A8J7SPN9"/>
<dbReference type="InterPro" id="IPR011711">
    <property type="entry name" value="GntR_C"/>
</dbReference>
<evidence type="ECO:0000256" key="2">
    <source>
        <dbReference type="ARBA" id="ARBA00023125"/>
    </source>
</evidence>
<dbReference type="Pfam" id="PF07729">
    <property type="entry name" value="FCD"/>
    <property type="match status" value="1"/>
</dbReference>
<evidence type="ECO:0000313" key="6">
    <source>
        <dbReference type="Proteomes" id="UP000672602"/>
    </source>
</evidence>
<dbReference type="InterPro" id="IPR036390">
    <property type="entry name" value="WH_DNA-bd_sf"/>
</dbReference>